<dbReference type="GO" id="GO:0019210">
    <property type="term" value="F:kinase inhibitor activity"/>
    <property type="evidence" value="ECO:0007669"/>
    <property type="project" value="InterPro"/>
</dbReference>
<evidence type="ECO:0000313" key="2">
    <source>
        <dbReference type="EMBL" id="WVZ98376.1"/>
    </source>
</evidence>
<proteinExistence type="predicted"/>
<dbReference type="InterPro" id="IPR039620">
    <property type="entry name" value="BKI1/MAKR1/3/4"/>
</dbReference>
<reference evidence="2 3" key="1">
    <citation type="submission" date="2024-02" db="EMBL/GenBank/DDBJ databases">
        <title>High-quality chromosome-scale genome assembly of Pensacola bahiagrass (Paspalum notatum Flugge var. saurae).</title>
        <authorList>
            <person name="Vega J.M."/>
            <person name="Podio M."/>
            <person name="Orjuela J."/>
            <person name="Siena L.A."/>
            <person name="Pessino S.C."/>
            <person name="Combes M.C."/>
            <person name="Mariac C."/>
            <person name="Albertini E."/>
            <person name="Pupilli F."/>
            <person name="Ortiz J.P.A."/>
            <person name="Leblanc O."/>
        </authorList>
    </citation>
    <scope>NUCLEOTIDE SEQUENCE [LARGE SCALE GENOMIC DNA]</scope>
    <source>
        <strain evidence="2">R1</strain>
        <tissue evidence="2">Leaf</tissue>
    </source>
</reference>
<dbReference type="AlphaFoldDB" id="A0AAQ3XFZ3"/>
<dbReference type="Proteomes" id="UP001341281">
    <property type="component" value="Chromosome 10"/>
</dbReference>
<feature type="region of interest" description="Disordered" evidence="1">
    <location>
        <begin position="91"/>
        <end position="111"/>
    </location>
</feature>
<dbReference type="GO" id="GO:0005886">
    <property type="term" value="C:plasma membrane"/>
    <property type="evidence" value="ECO:0007669"/>
    <property type="project" value="InterPro"/>
</dbReference>
<dbReference type="EMBL" id="CP144754">
    <property type="protein sequence ID" value="WVZ98376.1"/>
    <property type="molecule type" value="Genomic_DNA"/>
</dbReference>
<feature type="region of interest" description="Disordered" evidence="1">
    <location>
        <begin position="1"/>
        <end position="35"/>
    </location>
</feature>
<dbReference type="PANTHER" id="PTHR33312:SF8">
    <property type="entry name" value="MEMBRANE-ASSOCIATED KINASE REGULATOR 1-RELATED"/>
    <property type="match status" value="1"/>
</dbReference>
<name>A0AAQ3XFZ3_PASNO</name>
<accession>A0AAQ3XFZ3</accession>
<evidence type="ECO:0000313" key="3">
    <source>
        <dbReference type="Proteomes" id="UP001341281"/>
    </source>
</evidence>
<gene>
    <name evidence="2" type="ORF">U9M48_043831</name>
</gene>
<protein>
    <recommendedName>
        <fullName evidence="4">Membrane-associated kinase regulator 1</fullName>
    </recommendedName>
</protein>
<evidence type="ECO:0000256" key="1">
    <source>
        <dbReference type="SAM" id="MobiDB-lite"/>
    </source>
</evidence>
<evidence type="ECO:0008006" key="4">
    <source>
        <dbReference type="Google" id="ProtNLM"/>
    </source>
</evidence>
<sequence>MGRSRAGTKGAGDAGGVKSSFPRSPASSSSASSSEFEFTVTLSPASKQRSASQLCPADELFYKGQLLPLQLSPRISMVRTLLLSSASTSSASAASDSTSTSNSSRDSNGSTSSSFSADCAALLLPDSAASSSRPSSATEDDRHLNHPLSAAAASFAGNGMPPAKRTGKQYLSSFATRFSSVFHRGGGPPAAKKPPSKSLAKEVIKKYAKKVKPLYEKLSQQIPTKNQNNVTVNVNAQPQAQQGFKKPFTFSIRKKRGDDDHTVVAAAAAAVDADVVGGGGVKYAHSNSFSGNLRFPRQKRCAASCPSSMRSSPSHSGLLTFGGAGGVGFPDVPAAAAAAVAGGIGVGPVSLSTASSMEELQSAIEGAIAHCKNTMGGGAVSVCPPRKACVAATDEICAF</sequence>
<organism evidence="2 3">
    <name type="scientific">Paspalum notatum var. saurae</name>
    <dbReference type="NCBI Taxonomy" id="547442"/>
    <lineage>
        <taxon>Eukaryota</taxon>
        <taxon>Viridiplantae</taxon>
        <taxon>Streptophyta</taxon>
        <taxon>Embryophyta</taxon>
        <taxon>Tracheophyta</taxon>
        <taxon>Spermatophyta</taxon>
        <taxon>Magnoliopsida</taxon>
        <taxon>Liliopsida</taxon>
        <taxon>Poales</taxon>
        <taxon>Poaceae</taxon>
        <taxon>PACMAD clade</taxon>
        <taxon>Panicoideae</taxon>
        <taxon>Andropogonodae</taxon>
        <taxon>Paspaleae</taxon>
        <taxon>Paspalinae</taxon>
        <taxon>Paspalum</taxon>
    </lineage>
</organism>
<keyword evidence="3" id="KW-1185">Reference proteome</keyword>
<dbReference type="PANTHER" id="PTHR33312">
    <property type="entry name" value="MEMBRANE-ASSOCIATED KINASE REGULATOR 4-RELATED"/>
    <property type="match status" value="1"/>
</dbReference>
<feature type="compositionally biased region" description="Low complexity" evidence="1">
    <location>
        <begin position="19"/>
        <end position="35"/>
    </location>
</feature>